<evidence type="ECO:0000256" key="1">
    <source>
        <dbReference type="SAM" id="MobiDB-lite"/>
    </source>
</evidence>
<evidence type="ECO:0000313" key="2">
    <source>
        <dbReference type="EnsemblMetazoa" id="Aqu2.1.42245_001"/>
    </source>
</evidence>
<protein>
    <submittedName>
        <fullName evidence="2">Uncharacterized protein</fullName>
    </submittedName>
</protein>
<feature type="region of interest" description="Disordered" evidence="1">
    <location>
        <begin position="1"/>
        <end position="20"/>
    </location>
</feature>
<feature type="compositionally biased region" description="Low complexity" evidence="1">
    <location>
        <begin position="115"/>
        <end position="126"/>
    </location>
</feature>
<proteinExistence type="predicted"/>
<feature type="region of interest" description="Disordered" evidence="1">
    <location>
        <begin position="66"/>
        <end position="150"/>
    </location>
</feature>
<dbReference type="AlphaFoldDB" id="A0A1X7VQY6"/>
<feature type="region of interest" description="Disordered" evidence="1">
    <location>
        <begin position="27"/>
        <end position="50"/>
    </location>
</feature>
<name>A0A1X7VQY6_AMPQE</name>
<feature type="compositionally biased region" description="Polar residues" evidence="1">
    <location>
        <begin position="95"/>
        <end position="105"/>
    </location>
</feature>
<feature type="compositionally biased region" description="Basic residues" evidence="1">
    <location>
        <begin position="1"/>
        <end position="16"/>
    </location>
</feature>
<sequence length="185" mass="20597">MAAKAFFHRRKRKRSKDIRSYVTVLPREEEGKISKKKTKSAPEDSESSYVSALTLSKGVRRKRDMKDVLDFVQDPHSNQPQERQSLEEINKSKEQSTPQITSNAKSEAPSDENKAPPAQSSSLLPLLEPPPTAAGQSSEATSSLACDQDDSPVILRESEILSEESLLALLYCDTQKLIEQSTLHD</sequence>
<feature type="compositionally biased region" description="Polar residues" evidence="1">
    <location>
        <begin position="135"/>
        <end position="145"/>
    </location>
</feature>
<dbReference type="InParanoid" id="A0A1X7VQY6"/>
<dbReference type="EnsemblMetazoa" id="Aqu2.1.42245_001">
    <property type="protein sequence ID" value="Aqu2.1.42245_001"/>
    <property type="gene ID" value="Aqu2.1.42245"/>
</dbReference>
<organism evidence="2">
    <name type="scientific">Amphimedon queenslandica</name>
    <name type="common">Sponge</name>
    <dbReference type="NCBI Taxonomy" id="400682"/>
    <lineage>
        <taxon>Eukaryota</taxon>
        <taxon>Metazoa</taxon>
        <taxon>Porifera</taxon>
        <taxon>Demospongiae</taxon>
        <taxon>Heteroscleromorpha</taxon>
        <taxon>Haplosclerida</taxon>
        <taxon>Niphatidae</taxon>
        <taxon>Amphimedon</taxon>
    </lineage>
</organism>
<accession>A0A1X7VQY6</accession>
<feature type="compositionally biased region" description="Basic and acidic residues" evidence="1">
    <location>
        <begin position="84"/>
        <end position="94"/>
    </location>
</feature>
<reference evidence="2" key="1">
    <citation type="submission" date="2017-05" db="UniProtKB">
        <authorList>
            <consortium name="EnsemblMetazoa"/>
        </authorList>
    </citation>
    <scope>IDENTIFICATION</scope>
</reference>